<name>A0ABS9W891_9PROT</name>
<reference evidence="1 2" key="1">
    <citation type="submission" date="2022-03" db="EMBL/GenBank/DDBJ databases">
        <title>Complete genome analysis of Roseomonas KG 17.1 : a prolific producer of plant growth promoters.</title>
        <authorList>
            <person name="Saadouli I."/>
            <person name="Najjari A."/>
            <person name="Mosbah A."/>
            <person name="Ouzari H.I."/>
        </authorList>
    </citation>
    <scope>NUCLEOTIDE SEQUENCE [LARGE SCALE GENOMIC DNA]</scope>
    <source>
        <strain evidence="1 2">KG17-1</strain>
    </source>
</reference>
<gene>
    <name evidence="1" type="ORF">MON41_17510</name>
</gene>
<evidence type="ECO:0000313" key="2">
    <source>
        <dbReference type="Proteomes" id="UP001201985"/>
    </source>
</evidence>
<dbReference type="EMBL" id="JALBUU010000034">
    <property type="protein sequence ID" value="MCI0755512.1"/>
    <property type="molecule type" value="Genomic_DNA"/>
</dbReference>
<sequence>MMWGVDIDEVATGGEAGFVPVFDMRAGYLVLSETDARRTAARLDV</sequence>
<keyword evidence="2" id="KW-1185">Reference proteome</keyword>
<comment type="caution">
    <text evidence="1">The sequence shown here is derived from an EMBL/GenBank/DDBJ whole genome shotgun (WGS) entry which is preliminary data.</text>
</comment>
<organism evidence="1 2">
    <name type="scientific">Teichococcus vastitatis</name>
    <dbReference type="NCBI Taxonomy" id="2307076"/>
    <lineage>
        <taxon>Bacteria</taxon>
        <taxon>Pseudomonadati</taxon>
        <taxon>Pseudomonadota</taxon>
        <taxon>Alphaproteobacteria</taxon>
        <taxon>Acetobacterales</taxon>
        <taxon>Roseomonadaceae</taxon>
        <taxon>Roseomonas</taxon>
    </lineage>
</organism>
<proteinExistence type="predicted"/>
<accession>A0ABS9W891</accession>
<protein>
    <submittedName>
        <fullName evidence="1">Uncharacterized protein</fullName>
    </submittedName>
</protein>
<evidence type="ECO:0000313" key="1">
    <source>
        <dbReference type="EMBL" id="MCI0755512.1"/>
    </source>
</evidence>
<dbReference type="Proteomes" id="UP001201985">
    <property type="component" value="Unassembled WGS sequence"/>
</dbReference>